<evidence type="ECO:0000256" key="1">
    <source>
        <dbReference type="ARBA" id="ARBA00022603"/>
    </source>
</evidence>
<dbReference type="InterPro" id="IPR036388">
    <property type="entry name" value="WH-like_DNA-bd_sf"/>
</dbReference>
<dbReference type="Gene3D" id="1.10.10.10">
    <property type="entry name" value="Winged helix-like DNA-binding domain superfamily/Winged helix DNA-binding domain"/>
    <property type="match status" value="1"/>
</dbReference>
<sequence>MSSTLLELSTIIAGAVNSLNKACADSGTTFPGLEVPFSPSSEAFRLNLQAAEAANIIAAAATQLAAMVLPPPSAMFSLISGQFKSAALRICLEASVTEILREGGPQGVHVDEIAKIANVNSEKIARLLRYLATHHVYKELRPDVFTNTRISSMFDTGKSVNEISSNPDKKYDDSDTAGFAALTGFMLDEVTKGCAYLWENITDPATAHSEEPNHTPFNRGLNWDGSMWAFFNQPEQVARQHRFGIAMQGMAALAPADIILRAFEWTSLPADSVVVDVGGGIGTASLVLAKSFPGIKFVVQDRPPVVKDAEPVWENELPGAVDSGRVVLQAHDFFAHQPVKNASVFIVKHIIHNWPDAYASEILMRLREAAQVDTKLVLIDNLISFACHDPSDDNGNGIPGAIPKEAPNPLLANYGIANEMMYNMDLIMLTVCNSQERTVEHVVELLRKSGWRLTKIVRDSSNSLLQPVEAVPIF</sequence>
<dbReference type="AlphaFoldDB" id="A0A8H5AWX7"/>
<dbReference type="InterPro" id="IPR036390">
    <property type="entry name" value="WH_DNA-bd_sf"/>
</dbReference>
<reference evidence="6 7" key="1">
    <citation type="journal article" date="2020" name="ISME J.">
        <title>Uncovering the hidden diversity of litter-decomposition mechanisms in mushroom-forming fungi.</title>
        <authorList>
            <person name="Floudas D."/>
            <person name="Bentzer J."/>
            <person name="Ahren D."/>
            <person name="Johansson T."/>
            <person name="Persson P."/>
            <person name="Tunlid A."/>
        </authorList>
    </citation>
    <scope>NUCLEOTIDE SEQUENCE [LARGE SCALE GENOMIC DNA]</scope>
    <source>
        <strain evidence="6 7">CBS 101986</strain>
    </source>
</reference>
<dbReference type="SUPFAM" id="SSF53335">
    <property type="entry name" value="S-adenosyl-L-methionine-dependent methyltransferases"/>
    <property type="match status" value="1"/>
</dbReference>
<dbReference type="PROSITE" id="PS51683">
    <property type="entry name" value="SAM_OMT_II"/>
    <property type="match status" value="1"/>
</dbReference>
<dbReference type="InterPro" id="IPR012967">
    <property type="entry name" value="COMT_dimerisation"/>
</dbReference>
<name>A0A8H5AWX7_9AGAR</name>
<feature type="domain" description="O-methyltransferase C-terminal" evidence="4">
    <location>
        <begin position="227"/>
        <end position="392"/>
    </location>
</feature>
<evidence type="ECO:0000259" key="5">
    <source>
        <dbReference type="Pfam" id="PF08100"/>
    </source>
</evidence>
<dbReference type="EMBL" id="JAACJJ010000056">
    <property type="protein sequence ID" value="KAF5312467.1"/>
    <property type="molecule type" value="Genomic_DNA"/>
</dbReference>
<dbReference type="PANTHER" id="PTHR43712:SF2">
    <property type="entry name" value="O-METHYLTRANSFERASE CICE"/>
    <property type="match status" value="1"/>
</dbReference>
<accession>A0A8H5AWX7</accession>
<dbReference type="Gene3D" id="3.40.50.150">
    <property type="entry name" value="Vaccinia Virus protein VP39"/>
    <property type="match status" value="1"/>
</dbReference>
<evidence type="ECO:0000256" key="3">
    <source>
        <dbReference type="ARBA" id="ARBA00022691"/>
    </source>
</evidence>
<keyword evidence="3" id="KW-0949">S-adenosyl-L-methionine</keyword>
<organism evidence="6 7">
    <name type="scientific">Psilocybe cf. subviscida</name>
    <dbReference type="NCBI Taxonomy" id="2480587"/>
    <lineage>
        <taxon>Eukaryota</taxon>
        <taxon>Fungi</taxon>
        <taxon>Dikarya</taxon>
        <taxon>Basidiomycota</taxon>
        <taxon>Agaricomycotina</taxon>
        <taxon>Agaricomycetes</taxon>
        <taxon>Agaricomycetidae</taxon>
        <taxon>Agaricales</taxon>
        <taxon>Agaricineae</taxon>
        <taxon>Strophariaceae</taxon>
        <taxon>Psilocybe</taxon>
    </lineage>
</organism>
<evidence type="ECO:0000256" key="2">
    <source>
        <dbReference type="ARBA" id="ARBA00022679"/>
    </source>
</evidence>
<dbReference type="Pfam" id="PF08100">
    <property type="entry name" value="Dimerisation"/>
    <property type="match status" value="1"/>
</dbReference>
<keyword evidence="2" id="KW-0808">Transferase</keyword>
<dbReference type="PANTHER" id="PTHR43712">
    <property type="entry name" value="PUTATIVE (AFU_ORTHOLOGUE AFUA_4G14580)-RELATED"/>
    <property type="match status" value="1"/>
</dbReference>
<dbReference type="InterPro" id="IPR001077">
    <property type="entry name" value="COMT_C"/>
</dbReference>
<keyword evidence="1" id="KW-0489">Methyltransferase</keyword>
<dbReference type="GO" id="GO:0046983">
    <property type="term" value="F:protein dimerization activity"/>
    <property type="evidence" value="ECO:0007669"/>
    <property type="project" value="InterPro"/>
</dbReference>
<dbReference type="GO" id="GO:0032259">
    <property type="term" value="P:methylation"/>
    <property type="evidence" value="ECO:0007669"/>
    <property type="project" value="UniProtKB-KW"/>
</dbReference>
<gene>
    <name evidence="6" type="ORF">D9619_003730</name>
</gene>
<evidence type="ECO:0000259" key="4">
    <source>
        <dbReference type="Pfam" id="PF00891"/>
    </source>
</evidence>
<evidence type="ECO:0008006" key="8">
    <source>
        <dbReference type="Google" id="ProtNLM"/>
    </source>
</evidence>
<evidence type="ECO:0000313" key="6">
    <source>
        <dbReference type="EMBL" id="KAF5312467.1"/>
    </source>
</evidence>
<dbReference type="Proteomes" id="UP000567179">
    <property type="component" value="Unassembled WGS sequence"/>
</dbReference>
<dbReference type="SUPFAM" id="SSF46785">
    <property type="entry name" value="Winged helix' DNA-binding domain"/>
    <property type="match status" value="1"/>
</dbReference>
<dbReference type="OrthoDB" id="2410195at2759"/>
<proteinExistence type="predicted"/>
<dbReference type="InterPro" id="IPR016461">
    <property type="entry name" value="COMT-like"/>
</dbReference>
<dbReference type="InterPro" id="IPR029063">
    <property type="entry name" value="SAM-dependent_MTases_sf"/>
</dbReference>
<dbReference type="GO" id="GO:0008171">
    <property type="term" value="F:O-methyltransferase activity"/>
    <property type="evidence" value="ECO:0007669"/>
    <property type="project" value="InterPro"/>
</dbReference>
<dbReference type="Pfam" id="PF00891">
    <property type="entry name" value="Methyltransf_2"/>
    <property type="match status" value="1"/>
</dbReference>
<keyword evidence="7" id="KW-1185">Reference proteome</keyword>
<comment type="caution">
    <text evidence="6">The sequence shown here is derived from an EMBL/GenBank/DDBJ whole genome shotgun (WGS) entry which is preliminary data.</text>
</comment>
<feature type="domain" description="O-methyltransferase dimerisation" evidence="5">
    <location>
        <begin position="77"/>
        <end position="154"/>
    </location>
</feature>
<evidence type="ECO:0000313" key="7">
    <source>
        <dbReference type="Proteomes" id="UP000567179"/>
    </source>
</evidence>
<protein>
    <recommendedName>
        <fullName evidence="8">O-methyltransferase domain-containing protein</fullName>
    </recommendedName>
</protein>